<gene>
    <name evidence="15" type="ORF">chiPu_0021408</name>
</gene>
<dbReference type="GO" id="GO:0030593">
    <property type="term" value="P:neutrophil chemotaxis"/>
    <property type="evidence" value="ECO:0007669"/>
    <property type="project" value="TreeGrafter"/>
</dbReference>
<evidence type="ECO:0000259" key="14">
    <source>
        <dbReference type="PROSITE" id="PS50262"/>
    </source>
</evidence>
<feature type="transmembrane region" description="Helical" evidence="13">
    <location>
        <begin position="96"/>
        <end position="116"/>
    </location>
</feature>
<keyword evidence="5 13" id="KW-1133">Transmembrane helix</keyword>
<accession>A0A401RES9</accession>
<dbReference type="Proteomes" id="UP000287033">
    <property type="component" value="Unassembled WGS sequence"/>
</dbReference>
<dbReference type="GO" id="GO:0006955">
    <property type="term" value="P:immune response"/>
    <property type="evidence" value="ECO:0007669"/>
    <property type="project" value="TreeGrafter"/>
</dbReference>
<comment type="caution">
    <text evidence="15">The sequence shown here is derived from an EMBL/GenBank/DDBJ whole genome shotgun (WGS) entry which is preliminary data.</text>
</comment>
<feature type="transmembrane region" description="Helical" evidence="13">
    <location>
        <begin position="138"/>
        <end position="157"/>
    </location>
</feature>
<dbReference type="GO" id="GO:0016493">
    <property type="term" value="F:C-C chemokine receptor activity"/>
    <property type="evidence" value="ECO:0007669"/>
    <property type="project" value="TreeGrafter"/>
</dbReference>
<dbReference type="GO" id="GO:0007204">
    <property type="term" value="P:positive regulation of cytosolic calcium ion concentration"/>
    <property type="evidence" value="ECO:0007669"/>
    <property type="project" value="TreeGrafter"/>
</dbReference>
<evidence type="ECO:0000256" key="8">
    <source>
        <dbReference type="ARBA" id="ARBA00023157"/>
    </source>
</evidence>
<dbReference type="PANTHER" id="PTHR10489:SF930">
    <property type="entry name" value="C-X-C CHEMOKINE RECEPTOR TYPE 1-LIKE"/>
    <property type="match status" value="1"/>
</dbReference>
<protein>
    <recommendedName>
        <fullName evidence="14">G-protein coupled receptors family 1 profile domain-containing protein</fullName>
    </recommendedName>
</protein>
<evidence type="ECO:0000256" key="11">
    <source>
        <dbReference type="ARBA" id="ARBA00023224"/>
    </source>
</evidence>
<evidence type="ECO:0000256" key="7">
    <source>
        <dbReference type="ARBA" id="ARBA00023136"/>
    </source>
</evidence>
<keyword evidence="16" id="KW-1185">Reference proteome</keyword>
<dbReference type="InterPro" id="IPR050119">
    <property type="entry name" value="CCR1-9-like"/>
</dbReference>
<comment type="subunit">
    <text evidence="12">Interacts with IL8. Interacts with GNAI2.</text>
</comment>
<evidence type="ECO:0000256" key="4">
    <source>
        <dbReference type="ARBA" id="ARBA00022692"/>
    </source>
</evidence>
<evidence type="ECO:0000256" key="10">
    <source>
        <dbReference type="ARBA" id="ARBA00023180"/>
    </source>
</evidence>
<evidence type="ECO:0000256" key="5">
    <source>
        <dbReference type="ARBA" id="ARBA00022989"/>
    </source>
</evidence>
<keyword evidence="2" id="KW-1003">Cell membrane</keyword>
<dbReference type="PRINTS" id="PR00237">
    <property type="entry name" value="GPCRRHODOPSN"/>
</dbReference>
<evidence type="ECO:0000313" key="16">
    <source>
        <dbReference type="Proteomes" id="UP000287033"/>
    </source>
</evidence>
<dbReference type="PRINTS" id="PR00427">
    <property type="entry name" value="INTRLEUKIN8R"/>
</dbReference>
<dbReference type="SUPFAM" id="SSF81321">
    <property type="entry name" value="Family A G protein-coupled receptor-like"/>
    <property type="match status" value="1"/>
</dbReference>
<dbReference type="Pfam" id="PF00001">
    <property type="entry name" value="7tm_1"/>
    <property type="match status" value="1"/>
</dbReference>
<organism evidence="15 16">
    <name type="scientific">Chiloscyllium punctatum</name>
    <name type="common">Brownbanded bambooshark</name>
    <name type="synonym">Hemiscyllium punctatum</name>
    <dbReference type="NCBI Taxonomy" id="137246"/>
    <lineage>
        <taxon>Eukaryota</taxon>
        <taxon>Metazoa</taxon>
        <taxon>Chordata</taxon>
        <taxon>Craniata</taxon>
        <taxon>Vertebrata</taxon>
        <taxon>Chondrichthyes</taxon>
        <taxon>Elasmobranchii</taxon>
        <taxon>Galeomorphii</taxon>
        <taxon>Galeoidea</taxon>
        <taxon>Orectolobiformes</taxon>
        <taxon>Hemiscylliidae</taxon>
        <taxon>Chiloscyllium</taxon>
    </lineage>
</organism>
<dbReference type="GO" id="GO:0019957">
    <property type="term" value="F:C-C chemokine binding"/>
    <property type="evidence" value="ECO:0007669"/>
    <property type="project" value="TreeGrafter"/>
</dbReference>
<name>A0A401RES9_CHIPU</name>
<keyword evidence="9" id="KW-0675">Receptor</keyword>
<dbReference type="OMA" id="VWVTIAN"/>
<keyword evidence="6" id="KW-0297">G-protein coupled receptor</keyword>
<evidence type="ECO:0000256" key="6">
    <source>
        <dbReference type="ARBA" id="ARBA00023040"/>
    </source>
</evidence>
<evidence type="ECO:0000256" key="2">
    <source>
        <dbReference type="ARBA" id="ARBA00022475"/>
    </source>
</evidence>
<dbReference type="EMBL" id="BEZZ01003849">
    <property type="protein sequence ID" value="GCC16596.1"/>
    <property type="molecule type" value="Genomic_DNA"/>
</dbReference>
<keyword evidence="8" id="KW-1015">Disulfide bond</keyword>
<evidence type="ECO:0000313" key="15">
    <source>
        <dbReference type="EMBL" id="GCC16596.1"/>
    </source>
</evidence>
<keyword evidence="10" id="KW-0325">Glycoprotein</keyword>
<dbReference type="PROSITE" id="PS50262">
    <property type="entry name" value="G_PROTEIN_RECEP_F1_2"/>
    <property type="match status" value="1"/>
</dbReference>
<reference evidence="15 16" key="1">
    <citation type="journal article" date="2018" name="Nat. Ecol. Evol.">
        <title>Shark genomes provide insights into elasmobranch evolution and the origin of vertebrates.</title>
        <authorList>
            <person name="Hara Y"/>
            <person name="Yamaguchi K"/>
            <person name="Onimaru K"/>
            <person name="Kadota M"/>
            <person name="Koyanagi M"/>
            <person name="Keeley SD"/>
            <person name="Tatsumi K"/>
            <person name="Tanaka K"/>
            <person name="Motone F"/>
            <person name="Kageyama Y"/>
            <person name="Nozu R"/>
            <person name="Adachi N"/>
            <person name="Nishimura O"/>
            <person name="Nakagawa R"/>
            <person name="Tanegashima C"/>
            <person name="Kiyatake I"/>
            <person name="Matsumoto R"/>
            <person name="Murakumo K"/>
            <person name="Nishida K"/>
            <person name="Terakita A"/>
            <person name="Kuratani S"/>
            <person name="Sato K"/>
            <person name="Hyodo S Kuraku.S."/>
        </authorList>
    </citation>
    <scope>NUCLEOTIDE SEQUENCE [LARGE SCALE GENOMIC DNA]</scope>
</reference>
<evidence type="ECO:0000256" key="12">
    <source>
        <dbReference type="ARBA" id="ARBA00034130"/>
    </source>
</evidence>
<dbReference type="GO" id="GO:0016494">
    <property type="term" value="F:C-X-C chemokine receptor activity"/>
    <property type="evidence" value="ECO:0007669"/>
    <property type="project" value="InterPro"/>
</dbReference>
<dbReference type="InterPro" id="IPR000276">
    <property type="entry name" value="GPCR_Rhodpsn"/>
</dbReference>
<keyword evidence="11" id="KW-0807">Transducer</keyword>
<dbReference type="AlphaFoldDB" id="A0A401RES9"/>
<feature type="transmembrane region" description="Helical" evidence="13">
    <location>
        <begin position="59"/>
        <end position="84"/>
    </location>
</feature>
<proteinExistence type="predicted"/>
<feature type="non-terminal residue" evidence="15">
    <location>
        <position position="1"/>
    </location>
</feature>
<evidence type="ECO:0000256" key="1">
    <source>
        <dbReference type="ARBA" id="ARBA00004651"/>
    </source>
</evidence>
<dbReference type="GO" id="GO:0019722">
    <property type="term" value="P:calcium-mediated signaling"/>
    <property type="evidence" value="ECO:0007669"/>
    <property type="project" value="TreeGrafter"/>
</dbReference>
<dbReference type="InterPro" id="IPR017452">
    <property type="entry name" value="GPCR_Rhodpsn_7TM"/>
</dbReference>
<dbReference type="OrthoDB" id="9946013at2759"/>
<evidence type="ECO:0000256" key="9">
    <source>
        <dbReference type="ARBA" id="ARBA00023170"/>
    </source>
</evidence>
<feature type="domain" description="G-protein coupled receptors family 1 profile" evidence="14">
    <location>
        <begin position="75"/>
        <end position="182"/>
    </location>
</feature>
<comment type="subcellular location">
    <subcellularLocation>
        <location evidence="1">Cell membrane</location>
        <topology evidence="1">Multi-pass membrane protein</topology>
    </subcellularLocation>
</comment>
<dbReference type="STRING" id="137246.A0A401RES9"/>
<dbReference type="InterPro" id="IPR000174">
    <property type="entry name" value="Chemokine_CXCR_1/2"/>
</dbReference>
<evidence type="ECO:0000256" key="13">
    <source>
        <dbReference type="SAM" id="Phobius"/>
    </source>
</evidence>
<keyword evidence="3" id="KW-0145">Chemotaxis</keyword>
<dbReference type="Gene3D" id="1.20.1070.10">
    <property type="entry name" value="Rhodopsin 7-helix transmembrane proteins"/>
    <property type="match status" value="1"/>
</dbReference>
<dbReference type="PANTHER" id="PTHR10489">
    <property type="entry name" value="CELL ADHESION MOLECULE"/>
    <property type="match status" value="1"/>
</dbReference>
<keyword evidence="4 13" id="KW-0812">Transmembrane</keyword>
<dbReference type="GO" id="GO:0009897">
    <property type="term" value="C:external side of plasma membrane"/>
    <property type="evidence" value="ECO:0007669"/>
    <property type="project" value="TreeGrafter"/>
</dbReference>
<evidence type="ECO:0000256" key="3">
    <source>
        <dbReference type="ARBA" id="ARBA00022500"/>
    </source>
</evidence>
<sequence>VTYRIHQSLSEKKMDIKQFEFGDIDFGDLFENYTNNYDGYNIDSDTLPCTSVVNESINIALAVIYSLVCFLAVTGNVIVMIVLLYNRRAITSTDIYLLHLAVADLLFAMTLPFWAVDAVSGWVFGNAMCKIISMLQEINFYSGILLLACISIDRYLVNILHPVPTDRYVMRYLMENQQKRGE</sequence>
<keyword evidence="7 13" id="KW-0472">Membrane</keyword>